<organism evidence="1 2">
    <name type="scientific">Smallanthus sonchifolius</name>
    <dbReference type="NCBI Taxonomy" id="185202"/>
    <lineage>
        <taxon>Eukaryota</taxon>
        <taxon>Viridiplantae</taxon>
        <taxon>Streptophyta</taxon>
        <taxon>Embryophyta</taxon>
        <taxon>Tracheophyta</taxon>
        <taxon>Spermatophyta</taxon>
        <taxon>Magnoliopsida</taxon>
        <taxon>eudicotyledons</taxon>
        <taxon>Gunneridae</taxon>
        <taxon>Pentapetalae</taxon>
        <taxon>asterids</taxon>
        <taxon>campanulids</taxon>
        <taxon>Asterales</taxon>
        <taxon>Asteraceae</taxon>
        <taxon>Asteroideae</taxon>
        <taxon>Heliantheae alliance</taxon>
        <taxon>Millerieae</taxon>
        <taxon>Smallanthus</taxon>
    </lineage>
</organism>
<proteinExistence type="predicted"/>
<sequence length="124" mass="13845">MGCGGVWPDIAARDETVHYSFVIYCFELVVWKNGVGCNCTQALFTIVCLQGMILNALALLEVTKQIYKYICMYILLTNWNINTRAPVMGLNPGACRPYLAISKYVVHLWSNDTNVGGKPLLLPK</sequence>
<name>A0ACB9DFG2_9ASTR</name>
<evidence type="ECO:0000313" key="2">
    <source>
        <dbReference type="Proteomes" id="UP001056120"/>
    </source>
</evidence>
<dbReference type="Proteomes" id="UP001056120">
    <property type="component" value="Linkage Group LG19"/>
</dbReference>
<dbReference type="EMBL" id="CM042036">
    <property type="protein sequence ID" value="KAI3745404.1"/>
    <property type="molecule type" value="Genomic_DNA"/>
</dbReference>
<evidence type="ECO:0000313" key="1">
    <source>
        <dbReference type="EMBL" id="KAI3745404.1"/>
    </source>
</evidence>
<protein>
    <submittedName>
        <fullName evidence="1">Uncharacterized protein</fullName>
    </submittedName>
</protein>
<reference evidence="2" key="1">
    <citation type="journal article" date="2022" name="Mol. Ecol. Resour.">
        <title>The genomes of chicory, endive, great burdock and yacon provide insights into Asteraceae palaeo-polyploidization history and plant inulin production.</title>
        <authorList>
            <person name="Fan W."/>
            <person name="Wang S."/>
            <person name="Wang H."/>
            <person name="Wang A."/>
            <person name="Jiang F."/>
            <person name="Liu H."/>
            <person name="Zhao H."/>
            <person name="Xu D."/>
            <person name="Zhang Y."/>
        </authorList>
    </citation>
    <scope>NUCLEOTIDE SEQUENCE [LARGE SCALE GENOMIC DNA]</scope>
    <source>
        <strain evidence="2">cv. Yunnan</strain>
    </source>
</reference>
<accession>A0ACB9DFG2</accession>
<gene>
    <name evidence="1" type="ORF">L1987_58516</name>
</gene>
<comment type="caution">
    <text evidence="1">The sequence shown here is derived from an EMBL/GenBank/DDBJ whole genome shotgun (WGS) entry which is preliminary data.</text>
</comment>
<keyword evidence="2" id="KW-1185">Reference proteome</keyword>
<reference evidence="1 2" key="2">
    <citation type="journal article" date="2022" name="Mol. Ecol. Resour.">
        <title>The genomes of chicory, endive, great burdock and yacon provide insights into Asteraceae paleo-polyploidization history and plant inulin production.</title>
        <authorList>
            <person name="Fan W."/>
            <person name="Wang S."/>
            <person name="Wang H."/>
            <person name="Wang A."/>
            <person name="Jiang F."/>
            <person name="Liu H."/>
            <person name="Zhao H."/>
            <person name="Xu D."/>
            <person name="Zhang Y."/>
        </authorList>
    </citation>
    <scope>NUCLEOTIDE SEQUENCE [LARGE SCALE GENOMIC DNA]</scope>
    <source>
        <strain evidence="2">cv. Yunnan</strain>
        <tissue evidence="1">Leaves</tissue>
    </source>
</reference>